<feature type="non-terminal residue" evidence="1">
    <location>
        <position position="1"/>
    </location>
</feature>
<evidence type="ECO:0000313" key="1">
    <source>
        <dbReference type="EMBL" id="CAG8698328.1"/>
    </source>
</evidence>
<organism evidence="1 2">
    <name type="scientific">Cetraspora pellucida</name>
    <dbReference type="NCBI Taxonomy" id="1433469"/>
    <lineage>
        <taxon>Eukaryota</taxon>
        <taxon>Fungi</taxon>
        <taxon>Fungi incertae sedis</taxon>
        <taxon>Mucoromycota</taxon>
        <taxon>Glomeromycotina</taxon>
        <taxon>Glomeromycetes</taxon>
        <taxon>Diversisporales</taxon>
        <taxon>Gigasporaceae</taxon>
        <taxon>Cetraspora</taxon>
    </lineage>
</organism>
<name>A0A9N9N384_9GLOM</name>
<dbReference type="EMBL" id="CAJVQA010010578">
    <property type="protein sequence ID" value="CAG8698328.1"/>
    <property type="molecule type" value="Genomic_DNA"/>
</dbReference>
<comment type="caution">
    <text evidence="1">The sequence shown here is derived from an EMBL/GenBank/DDBJ whole genome shotgun (WGS) entry which is preliminary data.</text>
</comment>
<accession>A0A9N9N384</accession>
<proteinExistence type="predicted"/>
<keyword evidence="2" id="KW-1185">Reference proteome</keyword>
<dbReference type="AlphaFoldDB" id="A0A9N9N384"/>
<sequence>SEEDQQTKFRKATEEFENRKCCENETCTQYKKTPPRQDLLQKKMNDIRKIEIPQIVYLPKIDVKS</sequence>
<evidence type="ECO:0000313" key="2">
    <source>
        <dbReference type="Proteomes" id="UP000789759"/>
    </source>
</evidence>
<protein>
    <submittedName>
        <fullName evidence="1">16069_t:CDS:1</fullName>
    </submittedName>
</protein>
<gene>
    <name evidence="1" type="ORF">CPELLU_LOCUS11679</name>
</gene>
<dbReference type="Proteomes" id="UP000789759">
    <property type="component" value="Unassembled WGS sequence"/>
</dbReference>
<reference evidence="1" key="1">
    <citation type="submission" date="2021-06" db="EMBL/GenBank/DDBJ databases">
        <authorList>
            <person name="Kallberg Y."/>
            <person name="Tangrot J."/>
            <person name="Rosling A."/>
        </authorList>
    </citation>
    <scope>NUCLEOTIDE SEQUENCE</scope>
    <source>
        <strain evidence="1">FL966</strain>
    </source>
</reference>